<sequence length="93" mass="10416">MAHNPHNPQIPQNAHNAQQGYVQRLNNHYQGPLRLSPQTYIYYDVQLAEGSTFVATVWLRNFNPPAYYVGRGIGQMAAKESAAFTAGRALGLW</sequence>
<protein>
    <recommendedName>
        <fullName evidence="3">DRBM domain-containing protein</fullName>
    </recommendedName>
</protein>
<evidence type="ECO:0000313" key="1">
    <source>
        <dbReference type="EMBL" id="KZV84907.1"/>
    </source>
</evidence>
<dbReference type="EMBL" id="KV426207">
    <property type="protein sequence ID" value="KZV84907.1"/>
    <property type="molecule type" value="Genomic_DNA"/>
</dbReference>
<keyword evidence="2" id="KW-1185">Reference proteome</keyword>
<dbReference type="AlphaFoldDB" id="A0A165DMI0"/>
<gene>
    <name evidence="1" type="ORF">EXIGLDRAFT_726668</name>
</gene>
<proteinExistence type="predicted"/>
<reference evidence="1 2" key="1">
    <citation type="journal article" date="2016" name="Mol. Biol. Evol.">
        <title>Comparative Genomics of Early-Diverging Mushroom-Forming Fungi Provides Insights into the Origins of Lignocellulose Decay Capabilities.</title>
        <authorList>
            <person name="Nagy L.G."/>
            <person name="Riley R."/>
            <person name="Tritt A."/>
            <person name="Adam C."/>
            <person name="Daum C."/>
            <person name="Floudas D."/>
            <person name="Sun H."/>
            <person name="Yadav J.S."/>
            <person name="Pangilinan J."/>
            <person name="Larsson K.H."/>
            <person name="Matsuura K."/>
            <person name="Barry K."/>
            <person name="Labutti K."/>
            <person name="Kuo R."/>
            <person name="Ohm R.A."/>
            <person name="Bhattacharya S.S."/>
            <person name="Shirouzu T."/>
            <person name="Yoshinaga Y."/>
            <person name="Martin F.M."/>
            <person name="Grigoriev I.V."/>
            <person name="Hibbett D.S."/>
        </authorList>
    </citation>
    <scope>NUCLEOTIDE SEQUENCE [LARGE SCALE GENOMIC DNA]</scope>
    <source>
        <strain evidence="1 2">HHB12029</strain>
    </source>
</reference>
<name>A0A165DMI0_EXIGL</name>
<accession>A0A165DMI0</accession>
<organism evidence="1 2">
    <name type="scientific">Exidia glandulosa HHB12029</name>
    <dbReference type="NCBI Taxonomy" id="1314781"/>
    <lineage>
        <taxon>Eukaryota</taxon>
        <taxon>Fungi</taxon>
        <taxon>Dikarya</taxon>
        <taxon>Basidiomycota</taxon>
        <taxon>Agaricomycotina</taxon>
        <taxon>Agaricomycetes</taxon>
        <taxon>Auriculariales</taxon>
        <taxon>Exidiaceae</taxon>
        <taxon>Exidia</taxon>
    </lineage>
</organism>
<evidence type="ECO:0008006" key="3">
    <source>
        <dbReference type="Google" id="ProtNLM"/>
    </source>
</evidence>
<dbReference type="Proteomes" id="UP000077266">
    <property type="component" value="Unassembled WGS sequence"/>
</dbReference>
<evidence type="ECO:0000313" key="2">
    <source>
        <dbReference type="Proteomes" id="UP000077266"/>
    </source>
</evidence>
<dbReference type="InParanoid" id="A0A165DMI0"/>